<dbReference type="GO" id="GO:0016491">
    <property type="term" value="F:oxidoreductase activity"/>
    <property type="evidence" value="ECO:0007669"/>
    <property type="project" value="InterPro"/>
</dbReference>
<keyword evidence="2" id="KW-0288">FMN</keyword>
<accession>A0A0G0W8D6</accession>
<dbReference type="AlphaFoldDB" id="A0A0G0W8D6"/>
<dbReference type="EMBL" id="LCBL01000002">
    <property type="protein sequence ID" value="KKS09249.1"/>
    <property type="molecule type" value="Genomic_DNA"/>
</dbReference>
<gene>
    <name evidence="4" type="ORF">UU65_C0002G0027</name>
</gene>
<name>A0A0G0W8D6_UNCC2</name>
<sequence length="192" mass="20879">MKVLGIVGSFRSGGNTEITVREALERAKEKGAETDIILLKDYQINPCRGCGACKDGECIQKDNMKKLIPKITSADAIIIGSPVYYGGITGGLKCLLDRFRPLKLNGDQLKNKIGGIIVVGNRWGHTNVMETINHFFCAQGMLSVPIFTHPGMGAQIIASQIGDAAKNEDNLVVSRMVGERVVEIFEAMNKNE</sequence>
<proteinExistence type="predicted"/>
<dbReference type="Gene3D" id="3.40.50.360">
    <property type="match status" value="1"/>
</dbReference>
<reference evidence="4 5" key="1">
    <citation type="journal article" date="2015" name="Nature">
        <title>rRNA introns, odd ribosomes, and small enigmatic genomes across a large radiation of phyla.</title>
        <authorList>
            <person name="Brown C.T."/>
            <person name="Hug L.A."/>
            <person name="Thomas B.C."/>
            <person name="Sharon I."/>
            <person name="Castelle C.J."/>
            <person name="Singh A."/>
            <person name="Wilkins M.J."/>
            <person name="Williams K.H."/>
            <person name="Banfield J.F."/>
        </authorList>
    </citation>
    <scope>NUCLEOTIDE SEQUENCE [LARGE SCALE GENOMIC DNA]</scope>
</reference>
<evidence type="ECO:0000313" key="4">
    <source>
        <dbReference type="EMBL" id="KKS09249.1"/>
    </source>
</evidence>
<dbReference type="Proteomes" id="UP000033869">
    <property type="component" value="Unassembled WGS sequence"/>
</dbReference>
<dbReference type="InterPro" id="IPR029039">
    <property type="entry name" value="Flavoprotein-like_sf"/>
</dbReference>
<dbReference type="SUPFAM" id="SSF52218">
    <property type="entry name" value="Flavoproteins"/>
    <property type="match status" value="1"/>
</dbReference>
<evidence type="ECO:0000313" key="5">
    <source>
        <dbReference type="Proteomes" id="UP000033869"/>
    </source>
</evidence>
<feature type="domain" description="NADPH-dependent FMN reductase-like" evidence="3">
    <location>
        <begin position="1"/>
        <end position="145"/>
    </location>
</feature>
<keyword evidence="1" id="KW-0285">Flavoprotein</keyword>
<comment type="caution">
    <text evidence="4">The sequence shown here is derived from an EMBL/GenBank/DDBJ whole genome shotgun (WGS) entry which is preliminary data.</text>
</comment>
<evidence type="ECO:0000259" key="3">
    <source>
        <dbReference type="Pfam" id="PF03358"/>
    </source>
</evidence>
<protein>
    <submittedName>
        <fullName evidence="4">NADPH-dependent FMN reductase</fullName>
    </submittedName>
</protein>
<dbReference type="PANTHER" id="PTHR43278:SF4">
    <property type="entry name" value="NAD(P)H-DEPENDENT FMN-CONTAINING OXIDOREDUCTASE YWQN-RELATED"/>
    <property type="match status" value="1"/>
</dbReference>
<dbReference type="InterPro" id="IPR051796">
    <property type="entry name" value="ISF_SsuE-like"/>
</dbReference>
<dbReference type="Pfam" id="PF03358">
    <property type="entry name" value="FMN_red"/>
    <property type="match status" value="1"/>
</dbReference>
<dbReference type="InterPro" id="IPR005025">
    <property type="entry name" value="FMN_Rdtase-like_dom"/>
</dbReference>
<organism evidence="4 5">
    <name type="scientific">candidate division CPR2 bacterium GW2011_GWC1_41_48</name>
    <dbReference type="NCBI Taxonomy" id="1618344"/>
    <lineage>
        <taxon>Bacteria</taxon>
        <taxon>Bacteria division CPR2</taxon>
    </lineage>
</organism>
<dbReference type="PANTHER" id="PTHR43278">
    <property type="entry name" value="NAD(P)H-DEPENDENT FMN-CONTAINING OXIDOREDUCTASE YWQN-RELATED"/>
    <property type="match status" value="1"/>
</dbReference>
<evidence type="ECO:0000256" key="2">
    <source>
        <dbReference type="ARBA" id="ARBA00022643"/>
    </source>
</evidence>
<evidence type="ECO:0000256" key="1">
    <source>
        <dbReference type="ARBA" id="ARBA00022630"/>
    </source>
</evidence>